<dbReference type="Gene3D" id="1.10.260.40">
    <property type="entry name" value="lambda repressor-like DNA-binding domains"/>
    <property type="match status" value="1"/>
</dbReference>
<dbReference type="FunFam" id="1.10.260.40:FF:000001">
    <property type="entry name" value="POU domain protein"/>
    <property type="match status" value="1"/>
</dbReference>
<evidence type="ECO:0000313" key="10">
    <source>
        <dbReference type="Proteomes" id="UP000286415"/>
    </source>
</evidence>
<evidence type="ECO:0000256" key="7">
    <source>
        <dbReference type="RuleBase" id="RU361194"/>
    </source>
</evidence>
<dbReference type="PROSITE" id="PS00027">
    <property type="entry name" value="HOMEOBOX_1"/>
    <property type="match status" value="1"/>
</dbReference>
<feature type="compositionally biased region" description="Polar residues" evidence="8">
    <location>
        <begin position="360"/>
        <end position="371"/>
    </location>
</feature>
<feature type="region of interest" description="Disordered" evidence="8">
    <location>
        <begin position="510"/>
        <end position="540"/>
    </location>
</feature>
<dbReference type="GO" id="GO:0000978">
    <property type="term" value="F:RNA polymerase II cis-regulatory region sequence-specific DNA binding"/>
    <property type="evidence" value="ECO:0007669"/>
    <property type="project" value="TreeGrafter"/>
</dbReference>
<dbReference type="SMART" id="SM00352">
    <property type="entry name" value="POU"/>
    <property type="match status" value="1"/>
</dbReference>
<dbReference type="InterPro" id="IPR010982">
    <property type="entry name" value="Lambda_DNA-bd_dom_sf"/>
</dbReference>
<dbReference type="InParanoid" id="A0A419PT18"/>
<dbReference type="PROSITE" id="PS00035">
    <property type="entry name" value="POU_1"/>
    <property type="match status" value="1"/>
</dbReference>
<dbReference type="SMART" id="SM00389">
    <property type="entry name" value="HOX"/>
    <property type="match status" value="1"/>
</dbReference>
<dbReference type="Proteomes" id="UP000286415">
    <property type="component" value="Unassembled WGS sequence"/>
</dbReference>
<dbReference type="CDD" id="cd00086">
    <property type="entry name" value="homeodomain"/>
    <property type="match status" value="1"/>
</dbReference>
<feature type="region of interest" description="Disordered" evidence="8">
    <location>
        <begin position="359"/>
        <end position="398"/>
    </location>
</feature>
<dbReference type="GO" id="GO:0000981">
    <property type="term" value="F:DNA-binding transcription factor activity, RNA polymerase II-specific"/>
    <property type="evidence" value="ECO:0007669"/>
    <property type="project" value="InterPro"/>
</dbReference>
<feature type="region of interest" description="Disordered" evidence="8">
    <location>
        <begin position="94"/>
        <end position="128"/>
    </location>
</feature>
<dbReference type="PANTHER" id="PTHR11636">
    <property type="entry name" value="POU DOMAIN"/>
    <property type="match status" value="1"/>
</dbReference>
<feature type="compositionally biased region" description="Polar residues" evidence="8">
    <location>
        <begin position="101"/>
        <end position="115"/>
    </location>
</feature>
<evidence type="ECO:0000256" key="1">
    <source>
        <dbReference type="ARBA" id="ARBA00004123"/>
    </source>
</evidence>
<name>A0A419PT18_CLOSI</name>
<comment type="similarity">
    <text evidence="7">Belongs to the POU transcription factor family.</text>
</comment>
<dbReference type="PROSITE" id="PS50071">
    <property type="entry name" value="HOMEOBOX_2"/>
    <property type="match status" value="1"/>
</dbReference>
<organism evidence="9 10">
    <name type="scientific">Clonorchis sinensis</name>
    <name type="common">Chinese liver fluke</name>
    <dbReference type="NCBI Taxonomy" id="79923"/>
    <lineage>
        <taxon>Eukaryota</taxon>
        <taxon>Metazoa</taxon>
        <taxon>Spiralia</taxon>
        <taxon>Lophotrochozoa</taxon>
        <taxon>Platyhelminthes</taxon>
        <taxon>Trematoda</taxon>
        <taxon>Digenea</taxon>
        <taxon>Opisthorchiida</taxon>
        <taxon>Opisthorchiata</taxon>
        <taxon>Opisthorchiidae</taxon>
        <taxon>Clonorchis</taxon>
    </lineage>
</organism>
<feature type="compositionally biased region" description="Basic residues" evidence="8">
    <location>
        <begin position="1139"/>
        <end position="1153"/>
    </location>
</feature>
<dbReference type="STRING" id="79923.A0A419PT18"/>
<keyword evidence="10" id="KW-1185">Reference proteome</keyword>
<evidence type="ECO:0000313" key="9">
    <source>
        <dbReference type="EMBL" id="KAG5444332.1"/>
    </source>
</evidence>
<comment type="subcellular location">
    <subcellularLocation>
        <location evidence="1 5 6">Nucleus</location>
    </subcellularLocation>
</comment>
<keyword evidence="2 5" id="KW-0238">DNA-binding</keyword>
<dbReference type="InterPro" id="IPR013847">
    <property type="entry name" value="POU"/>
</dbReference>
<keyword evidence="7" id="KW-0804">Transcription</keyword>
<gene>
    <name evidence="9" type="ORF">CSKR_110725</name>
</gene>
<comment type="caution">
    <text evidence="9">The sequence shown here is derived from an EMBL/GenBank/DDBJ whole genome shotgun (WGS) entry which is preliminary data.</text>
</comment>
<dbReference type="InterPro" id="IPR017970">
    <property type="entry name" value="Homeobox_CS"/>
</dbReference>
<sequence length="1394" mass="152611">MIPSSLTSQSLHAFTHDLTPTSTTIATITQPVLSDGHNETKCSVFGAVSQTSGGIRTSSMESNPLSLLKSACSFAPDNTTLSAWNSVLSYCPDDHQRKNTGRNVGGTSKRSNGSRTRNKGKSSDPRNKAKFLMENQWDPVTAPITEPMTHAPENSVLNAEQTAFHPSLVTDYLRTALLTVSTTENKGAPGDMFTANSPCSVIYPNETYHESFSSQYQKHPLDDEYERTPQPPPLQPINPFPNSFAHGHEFSGKPQSPSDLKSVIPNSLYPFNTLQWSEDQPSHHLPGLSNGDYDKDVDHKVEDGCKMTRMNHVAAPFCSAQFEDSRQPIIVDSDHIHPNANAGTILPFDRTVDILRSFPRHSSTDGGSTDNDGLRTNAFHFPRSTSKSVGAASHYPSQFDYPTEDPTATRMNSGADQLPETFYGVPGAHSVFSSVINLSGLSAEHFENKVDIVHSTETLRLPIIGQSVHLNDSPSAFHAVDYEFPRQSEIKMSEMYSKQTDQEHYSVINESLSPPSAVSTDRSLRSRQHGPTEESGCPERLGVGEICQNLPVHHPVQVAQDTPWNHPYCEKPDKSECKFNDDTGGHVSGQWNTSCFSPRPLPERALLHSTTQPRPVSCVPLDRENGPKVNKVMQSQSPDYFPKCVINSAIPASIKEAAMKFQTKDSETKLSTLNKSHVPNLESTECHLNFEHGVSQDSLEISPQIRKAEVSEHLTVVESNDGSPAKEPYEIKCSGDSELSKVSPPGVFRNFPPHWRLDRLPVDSVSHPSHNGLYFQPQSNQSIPHMLGEKQEADPRIQLTISSDGICYSANRFTNSQQPNISLMQFFPDSATSFASLGAEHSGGEFPSKLSNGIKMYHHAHNMLSQPQSPSALPDSFRELDSGSPSLSYLQANSGTSGDYPSADDLEIFARMFKQRRIKLGYTQADVGLALGTLYGNVFSQTTICRFEALQLSFKNMCKLKPLLQKWLQEADCSTGTASNLDKIAAQGRKRKKRTSIEVSVKGVLETHFARQPKPLAQDIVQLANSLGLEKEVVRVWFCNRRQKQKRLIPLSGGDMGSPIGEESMLDSSDDEIEVVDRKPQKLLNGDVENENQMLPAISTNSLTTEANNCSLGEGTALENVNSSSALEIAFSAADGPRAKRTSSNKRSRRRSHNISLEDIQNHSLARSSTTSLHSACLSHDVKNYSPYGSNILPPLYSTFGLSGNHLIGQEPQTIYSHFNTSSAAAQLSPSEGLLHPYPGSSNERSSFGCENIVDDGSATASLLGLRIKSLYASSSSVPFNPTQDHIPNEFTENPPGAFVLPKLNLGYLPPPPPPQAPPANLPNISPSLSVLNFSGYNHPEMFRYEPLCQEQQPDISAYSVVSAIGNFGSDPYATTSLSSGPLSTGAFYYPVGN</sequence>
<evidence type="ECO:0000256" key="5">
    <source>
        <dbReference type="PROSITE-ProRule" id="PRU00108"/>
    </source>
</evidence>
<reference evidence="9 10" key="2">
    <citation type="journal article" date="2021" name="Genomics">
        <title>High-quality reference genome for Clonorchis sinensis.</title>
        <authorList>
            <person name="Young N.D."/>
            <person name="Stroehlein A.J."/>
            <person name="Kinkar L."/>
            <person name="Wang T."/>
            <person name="Sohn W.M."/>
            <person name="Chang B.C.H."/>
            <person name="Kaur P."/>
            <person name="Weisz D."/>
            <person name="Dudchenko O."/>
            <person name="Aiden E.L."/>
            <person name="Korhonen P.K."/>
            <person name="Gasser R.B."/>
        </authorList>
    </citation>
    <scope>NUCLEOTIDE SEQUENCE [LARGE SCALE GENOMIC DNA]</scope>
    <source>
        <strain evidence="9">Cs-k2</strain>
    </source>
</reference>
<dbReference type="PROSITE" id="PS51179">
    <property type="entry name" value="POU_3"/>
    <property type="match status" value="1"/>
</dbReference>
<dbReference type="GO" id="GO:0005634">
    <property type="term" value="C:nucleus"/>
    <property type="evidence" value="ECO:0007669"/>
    <property type="project" value="UniProtKB-SubCell"/>
</dbReference>
<evidence type="ECO:0000256" key="2">
    <source>
        <dbReference type="ARBA" id="ARBA00023125"/>
    </source>
</evidence>
<evidence type="ECO:0000256" key="3">
    <source>
        <dbReference type="ARBA" id="ARBA00023155"/>
    </source>
</evidence>
<dbReference type="SUPFAM" id="SSF47413">
    <property type="entry name" value="lambda repressor-like DNA-binding domains"/>
    <property type="match status" value="1"/>
</dbReference>
<keyword evidence="4 5" id="KW-0539">Nucleus</keyword>
<dbReference type="InterPro" id="IPR001356">
    <property type="entry name" value="HD"/>
</dbReference>
<feature type="DNA-binding region" description="Homeobox" evidence="5">
    <location>
        <begin position="990"/>
        <end position="1049"/>
    </location>
</feature>
<dbReference type="OrthoDB" id="6358449at2759"/>
<dbReference type="InterPro" id="IPR009057">
    <property type="entry name" value="Homeodomain-like_sf"/>
</dbReference>
<dbReference type="Gene3D" id="1.10.10.60">
    <property type="entry name" value="Homeodomain-like"/>
    <property type="match status" value="1"/>
</dbReference>
<evidence type="ECO:0000256" key="6">
    <source>
        <dbReference type="RuleBase" id="RU000682"/>
    </source>
</evidence>
<protein>
    <recommendedName>
        <fullName evidence="7">POU domain protein</fullName>
    </recommendedName>
</protein>
<dbReference type="InterPro" id="IPR000327">
    <property type="entry name" value="POU_dom"/>
</dbReference>
<dbReference type="PROSITE" id="PS00465">
    <property type="entry name" value="POU_2"/>
    <property type="match status" value="1"/>
</dbReference>
<keyword evidence="3 5" id="KW-0371">Homeobox</keyword>
<dbReference type="Pfam" id="PF00046">
    <property type="entry name" value="Homeodomain"/>
    <property type="match status" value="1"/>
</dbReference>
<dbReference type="Pfam" id="PF00157">
    <property type="entry name" value="Pou"/>
    <property type="match status" value="1"/>
</dbReference>
<dbReference type="EMBL" id="NIRI02000056">
    <property type="protein sequence ID" value="KAG5444332.1"/>
    <property type="molecule type" value="Genomic_DNA"/>
</dbReference>
<dbReference type="PRINTS" id="PR00028">
    <property type="entry name" value="POUDOMAIN"/>
</dbReference>
<evidence type="ECO:0000256" key="4">
    <source>
        <dbReference type="ARBA" id="ARBA00023242"/>
    </source>
</evidence>
<dbReference type="InterPro" id="IPR050255">
    <property type="entry name" value="POU_domain_TF"/>
</dbReference>
<evidence type="ECO:0000256" key="8">
    <source>
        <dbReference type="SAM" id="MobiDB-lite"/>
    </source>
</evidence>
<accession>A0A419PT18</accession>
<dbReference type="PANTHER" id="PTHR11636:SF89">
    <property type="entry name" value="POU DOMAIN PROTEIN 2, ISOFORM B-RELATED"/>
    <property type="match status" value="1"/>
</dbReference>
<reference evidence="9 10" key="1">
    <citation type="journal article" date="2018" name="Biotechnol. Adv.">
        <title>Improved genomic resources and new bioinformatic workflow for the carcinogenic parasite Clonorchis sinensis: Biotechnological implications.</title>
        <authorList>
            <person name="Wang D."/>
            <person name="Korhonen P.K."/>
            <person name="Gasser R.B."/>
            <person name="Young N.D."/>
        </authorList>
    </citation>
    <scope>NUCLEOTIDE SEQUENCE [LARGE SCALE GENOMIC DNA]</scope>
    <source>
        <strain evidence="9">Cs-k2</strain>
    </source>
</reference>
<feature type="region of interest" description="Disordered" evidence="8">
    <location>
        <begin position="1134"/>
        <end position="1165"/>
    </location>
</feature>
<proteinExistence type="inferred from homology"/>
<feature type="compositionally biased region" description="Polar residues" evidence="8">
    <location>
        <begin position="510"/>
        <end position="521"/>
    </location>
</feature>
<dbReference type="SUPFAM" id="SSF46689">
    <property type="entry name" value="Homeodomain-like"/>
    <property type="match status" value="1"/>
</dbReference>